<evidence type="ECO:0000313" key="2">
    <source>
        <dbReference type="Proteomes" id="UP000295673"/>
    </source>
</evidence>
<dbReference type="InterPro" id="IPR024079">
    <property type="entry name" value="MetalloPept_cat_dom_sf"/>
</dbReference>
<dbReference type="EMBL" id="SMGR01000001">
    <property type="protein sequence ID" value="TCL09045.1"/>
    <property type="molecule type" value="Genomic_DNA"/>
</dbReference>
<dbReference type="SUPFAM" id="SSF55486">
    <property type="entry name" value="Metalloproteases ('zincins'), catalytic domain"/>
    <property type="match status" value="1"/>
</dbReference>
<dbReference type="OrthoDB" id="9786424at2"/>
<dbReference type="GO" id="GO:0004177">
    <property type="term" value="F:aminopeptidase activity"/>
    <property type="evidence" value="ECO:0007669"/>
    <property type="project" value="TreeGrafter"/>
</dbReference>
<accession>A0A4R1NLQ5</accession>
<organism evidence="1 2">
    <name type="scientific">Shimia isoporae</name>
    <dbReference type="NCBI Taxonomy" id="647720"/>
    <lineage>
        <taxon>Bacteria</taxon>
        <taxon>Pseudomonadati</taxon>
        <taxon>Pseudomonadota</taxon>
        <taxon>Alphaproteobacteria</taxon>
        <taxon>Rhodobacterales</taxon>
        <taxon>Roseobacteraceae</taxon>
    </lineage>
</organism>
<dbReference type="Proteomes" id="UP000295673">
    <property type="component" value="Unassembled WGS sequence"/>
</dbReference>
<keyword evidence="2" id="KW-1185">Reference proteome</keyword>
<evidence type="ECO:0008006" key="3">
    <source>
        <dbReference type="Google" id="ProtNLM"/>
    </source>
</evidence>
<dbReference type="InterPro" id="IPR042252">
    <property type="entry name" value="MtfA_N"/>
</dbReference>
<dbReference type="AlphaFoldDB" id="A0A4R1NLQ5"/>
<dbReference type="PANTHER" id="PTHR30164">
    <property type="entry name" value="MTFA PEPTIDASE"/>
    <property type="match status" value="1"/>
</dbReference>
<dbReference type="Gene3D" id="3.40.390.10">
    <property type="entry name" value="Collagenase (Catalytic Domain)"/>
    <property type="match status" value="1"/>
</dbReference>
<sequence>MITVLIVLVLSGAVGFFLQRTHKRKQRREALMRSTLSTEDWAVVLKLVPLVERLPEPLKIQLQGKMNLFLDQVEFQGCDGLEVSEDMMLSIAAQACLLVVNSPAWYRNLTTILVYPSAFKSMDVVHDGYVVTERETVRAGESWSRGPVILSWAHSAQGAADDRDGHNVVLHEFAHQLDDLSGRTDGAPVMAEGQEFAAWERDILEAYDRHVQNVERGRKTVLDAYGAQNHEEFFAVAIETFFEKPDQLLEGEPKVYAQISQLLRLDPAQWKA</sequence>
<proteinExistence type="predicted"/>
<dbReference type="GO" id="GO:0008237">
    <property type="term" value="F:metallopeptidase activity"/>
    <property type="evidence" value="ECO:0007669"/>
    <property type="project" value="InterPro"/>
</dbReference>
<comment type="caution">
    <text evidence="1">The sequence shown here is derived from an EMBL/GenBank/DDBJ whole genome shotgun (WGS) entry which is preliminary data.</text>
</comment>
<gene>
    <name evidence="1" type="ORF">BXY66_1087</name>
</gene>
<evidence type="ECO:0000313" key="1">
    <source>
        <dbReference type="EMBL" id="TCL09045.1"/>
    </source>
</evidence>
<dbReference type="InterPro" id="IPR010384">
    <property type="entry name" value="MtfA_fam"/>
</dbReference>
<dbReference type="PANTHER" id="PTHR30164:SF2">
    <property type="entry name" value="PROTEIN MTFA"/>
    <property type="match status" value="1"/>
</dbReference>
<reference evidence="1 2" key="1">
    <citation type="submission" date="2019-03" db="EMBL/GenBank/DDBJ databases">
        <title>Genomic Encyclopedia of Archaeal and Bacterial Type Strains, Phase II (KMG-II): from individual species to whole genera.</title>
        <authorList>
            <person name="Goeker M."/>
        </authorList>
    </citation>
    <scope>NUCLEOTIDE SEQUENCE [LARGE SCALE GENOMIC DNA]</scope>
    <source>
        <strain evidence="1 2">DSM 26433</strain>
    </source>
</reference>
<dbReference type="GO" id="GO:0005829">
    <property type="term" value="C:cytosol"/>
    <property type="evidence" value="ECO:0007669"/>
    <property type="project" value="TreeGrafter"/>
</dbReference>
<protein>
    <recommendedName>
        <fullName evidence="3">Protein MtfA</fullName>
    </recommendedName>
</protein>
<dbReference type="Pfam" id="PF06167">
    <property type="entry name" value="Peptidase_M90"/>
    <property type="match status" value="1"/>
</dbReference>
<name>A0A4R1NLQ5_9RHOB</name>
<dbReference type="RefSeq" id="WP_132859121.1">
    <property type="nucleotide sequence ID" value="NZ_SMGR01000001.1"/>
</dbReference>
<dbReference type="CDD" id="cd20169">
    <property type="entry name" value="Peptidase_M90_mtfA"/>
    <property type="match status" value="1"/>
</dbReference>
<dbReference type="Gene3D" id="1.10.472.150">
    <property type="entry name" value="Glucose-regulated metallo-peptidase M90, N-terminal domain"/>
    <property type="match status" value="1"/>
</dbReference>